<dbReference type="EC" id="4.2.1.17" evidence="4"/>
<dbReference type="GO" id="GO:0016853">
    <property type="term" value="F:isomerase activity"/>
    <property type="evidence" value="ECO:0007669"/>
    <property type="project" value="UniProtKB-KW"/>
</dbReference>
<dbReference type="InterPro" id="IPR018376">
    <property type="entry name" value="Enoyl-CoA_hyd/isom_CS"/>
</dbReference>
<comment type="similarity">
    <text evidence="1 3">Belongs to the enoyl-CoA hydratase/isomerase family.</text>
</comment>
<accession>A0A075GM56</accession>
<protein>
    <submittedName>
        <fullName evidence="4">Enoyl-CoA hydratase/isomerase (PaaF, echA)</fullName>
        <ecNumber evidence="4">4.2.1.17</ecNumber>
    </submittedName>
</protein>
<dbReference type="AlphaFoldDB" id="A0A075GM56"/>
<evidence type="ECO:0000256" key="3">
    <source>
        <dbReference type="RuleBase" id="RU003707"/>
    </source>
</evidence>
<dbReference type="FunFam" id="1.10.12.10:FF:000001">
    <property type="entry name" value="Probable enoyl-CoA hydratase, mitochondrial"/>
    <property type="match status" value="1"/>
</dbReference>
<sequence>MNALNANVVAALKEACSAAESNDGVRVVVIRGAPPPEAAEGERGKPPAFVAGADITEFVGKRSDDIRGDFEDNAWEAIWNLTIPTIASIDGFALGGGAEIALSCDIRIATIRSKLGTPEINLGLIPGGGGTQRLARLLGYGKALEMVLTGEMVDAAEAHRIGLVNHLCTPDELDAMTMALAHNLGSKSPHTIKAAKRAVRAALERPLSEGIEYERAEFCALFDTEDKEIGVNAFLSRERPEWQGR</sequence>
<dbReference type="Gene3D" id="3.90.226.10">
    <property type="entry name" value="2-enoyl-CoA Hydratase, Chain A, domain 1"/>
    <property type="match status" value="1"/>
</dbReference>
<dbReference type="Gene3D" id="1.10.12.10">
    <property type="entry name" value="Lyase 2-enoyl-coa Hydratase, Chain A, domain 2"/>
    <property type="match status" value="1"/>
</dbReference>
<reference evidence="4" key="1">
    <citation type="journal article" date="2014" name="Genome Biol. Evol.">
        <title>Pangenome evidence for extensive interdomain horizontal transfer affecting lineage core and shell genes in uncultured planktonic thaumarchaeota and euryarchaeota.</title>
        <authorList>
            <person name="Deschamps P."/>
            <person name="Zivanovic Y."/>
            <person name="Moreira D."/>
            <person name="Rodriguez-Valera F."/>
            <person name="Lopez-Garcia P."/>
        </authorList>
    </citation>
    <scope>NUCLEOTIDE SEQUENCE</scope>
</reference>
<evidence type="ECO:0000256" key="1">
    <source>
        <dbReference type="ARBA" id="ARBA00005254"/>
    </source>
</evidence>
<evidence type="ECO:0000313" key="4">
    <source>
        <dbReference type="EMBL" id="AIF02992.1"/>
    </source>
</evidence>
<name>A0A075GM56_9EURY</name>
<dbReference type="PANTHER" id="PTHR11941:SF54">
    <property type="entry name" value="ENOYL-COA HYDRATASE, MITOCHONDRIAL"/>
    <property type="match status" value="1"/>
</dbReference>
<dbReference type="GO" id="GO:0006635">
    <property type="term" value="P:fatty acid beta-oxidation"/>
    <property type="evidence" value="ECO:0007669"/>
    <property type="project" value="TreeGrafter"/>
</dbReference>
<dbReference type="PROSITE" id="PS00166">
    <property type="entry name" value="ENOYL_COA_HYDRATASE"/>
    <property type="match status" value="1"/>
</dbReference>
<proteinExistence type="inferred from homology"/>
<keyword evidence="2 4" id="KW-0456">Lyase</keyword>
<dbReference type="SUPFAM" id="SSF52096">
    <property type="entry name" value="ClpP/crotonase"/>
    <property type="match status" value="1"/>
</dbReference>
<dbReference type="EMBL" id="KF900666">
    <property type="protein sequence ID" value="AIF02992.1"/>
    <property type="molecule type" value="Genomic_DNA"/>
</dbReference>
<dbReference type="CDD" id="cd06558">
    <property type="entry name" value="crotonase-like"/>
    <property type="match status" value="1"/>
</dbReference>
<dbReference type="GO" id="GO:0004300">
    <property type="term" value="F:enoyl-CoA hydratase activity"/>
    <property type="evidence" value="ECO:0007669"/>
    <property type="project" value="UniProtKB-EC"/>
</dbReference>
<dbReference type="Pfam" id="PF00378">
    <property type="entry name" value="ECH_1"/>
    <property type="match status" value="1"/>
</dbReference>
<dbReference type="InterPro" id="IPR029045">
    <property type="entry name" value="ClpP/crotonase-like_dom_sf"/>
</dbReference>
<dbReference type="InterPro" id="IPR014748">
    <property type="entry name" value="Enoyl-CoA_hydra_C"/>
</dbReference>
<keyword evidence="4" id="KW-0413">Isomerase</keyword>
<evidence type="ECO:0000256" key="2">
    <source>
        <dbReference type="ARBA" id="ARBA00023239"/>
    </source>
</evidence>
<dbReference type="InterPro" id="IPR001753">
    <property type="entry name" value="Enoyl-CoA_hydra/iso"/>
</dbReference>
<organism evidence="4">
    <name type="scientific">uncultured marine group II/III euryarchaeote KM3_15_H06</name>
    <dbReference type="NCBI Taxonomy" id="1457911"/>
    <lineage>
        <taxon>Archaea</taxon>
        <taxon>Methanobacteriati</taxon>
        <taxon>Methanobacteriota</taxon>
        <taxon>environmental samples</taxon>
    </lineage>
</organism>
<gene>
    <name evidence="4" type="primary">echA</name>
    <name evidence="4" type="synonym">paaF</name>
</gene>
<dbReference type="PANTHER" id="PTHR11941">
    <property type="entry name" value="ENOYL-COA HYDRATASE-RELATED"/>
    <property type="match status" value="1"/>
</dbReference>